<accession>A0A8T2QMB7</accession>
<proteinExistence type="predicted"/>
<reference evidence="1" key="1">
    <citation type="submission" date="2021-08" db="EMBL/GenBank/DDBJ databases">
        <title>WGS assembly of Ceratopteris richardii.</title>
        <authorList>
            <person name="Marchant D.B."/>
            <person name="Chen G."/>
            <person name="Jenkins J."/>
            <person name="Shu S."/>
            <person name="Leebens-Mack J."/>
            <person name="Grimwood J."/>
            <person name="Schmutz J."/>
            <person name="Soltis P."/>
            <person name="Soltis D."/>
            <person name="Chen Z.-H."/>
        </authorList>
    </citation>
    <scope>NUCLEOTIDE SEQUENCE</scope>
    <source>
        <strain evidence="1">Whitten #5841</strain>
        <tissue evidence="1">Leaf</tissue>
    </source>
</reference>
<sequence length="60" mass="6654">MEVDQKLLLQKPSPCQVEALKKCLEDHDGDASKCKDHLNNFKASCGSTSRVSEKSNRMSS</sequence>
<dbReference type="SUPFAM" id="SSF47072">
    <property type="entry name" value="Cysteine alpha-hairpin motif"/>
    <property type="match status" value="1"/>
</dbReference>
<dbReference type="PANTHER" id="PTHR36856:SF1">
    <property type="entry name" value="OS07G0175200 PROTEIN"/>
    <property type="match status" value="1"/>
</dbReference>
<dbReference type="OrthoDB" id="2262048at2759"/>
<dbReference type="Proteomes" id="UP000825935">
    <property type="component" value="Chromosome 34"/>
</dbReference>
<keyword evidence="2" id="KW-1185">Reference proteome</keyword>
<dbReference type="PANTHER" id="PTHR36856">
    <property type="entry name" value="OS07G0175200 PROTEIN"/>
    <property type="match status" value="1"/>
</dbReference>
<organism evidence="1 2">
    <name type="scientific">Ceratopteris richardii</name>
    <name type="common">Triangle waterfern</name>
    <dbReference type="NCBI Taxonomy" id="49495"/>
    <lineage>
        <taxon>Eukaryota</taxon>
        <taxon>Viridiplantae</taxon>
        <taxon>Streptophyta</taxon>
        <taxon>Embryophyta</taxon>
        <taxon>Tracheophyta</taxon>
        <taxon>Polypodiopsida</taxon>
        <taxon>Polypodiidae</taxon>
        <taxon>Polypodiales</taxon>
        <taxon>Pteridineae</taxon>
        <taxon>Pteridaceae</taxon>
        <taxon>Parkerioideae</taxon>
        <taxon>Ceratopteris</taxon>
    </lineage>
</organism>
<evidence type="ECO:0000313" key="1">
    <source>
        <dbReference type="EMBL" id="KAH7284431.1"/>
    </source>
</evidence>
<evidence type="ECO:0000313" key="2">
    <source>
        <dbReference type="Proteomes" id="UP000825935"/>
    </source>
</evidence>
<dbReference type="InterPro" id="IPR009069">
    <property type="entry name" value="Cys_alpha_HP_mot_SF"/>
</dbReference>
<comment type="caution">
    <text evidence="1">The sequence shown here is derived from an EMBL/GenBank/DDBJ whole genome shotgun (WGS) entry which is preliminary data.</text>
</comment>
<dbReference type="EMBL" id="CM035439">
    <property type="protein sequence ID" value="KAH7284431.1"/>
    <property type="molecule type" value="Genomic_DNA"/>
</dbReference>
<dbReference type="AlphaFoldDB" id="A0A8T2QMB7"/>
<protein>
    <submittedName>
        <fullName evidence="1">Uncharacterized protein</fullName>
    </submittedName>
</protein>
<gene>
    <name evidence="1" type="ORF">KP509_34G054000</name>
</gene>
<name>A0A8T2QMB7_CERRI</name>